<dbReference type="SUPFAM" id="SSF48726">
    <property type="entry name" value="Immunoglobulin"/>
    <property type="match status" value="1"/>
</dbReference>
<dbReference type="EnsemblMetazoa" id="RPRC010402-RA">
    <property type="protein sequence ID" value="RPRC010402-PA"/>
    <property type="gene ID" value="RPRC010402"/>
</dbReference>
<organism evidence="1 2">
    <name type="scientific">Rhodnius prolixus</name>
    <name type="common">Triatomid bug</name>
    <dbReference type="NCBI Taxonomy" id="13249"/>
    <lineage>
        <taxon>Eukaryota</taxon>
        <taxon>Metazoa</taxon>
        <taxon>Ecdysozoa</taxon>
        <taxon>Arthropoda</taxon>
        <taxon>Hexapoda</taxon>
        <taxon>Insecta</taxon>
        <taxon>Pterygota</taxon>
        <taxon>Neoptera</taxon>
        <taxon>Paraneoptera</taxon>
        <taxon>Hemiptera</taxon>
        <taxon>Heteroptera</taxon>
        <taxon>Panheteroptera</taxon>
        <taxon>Cimicomorpha</taxon>
        <taxon>Reduviidae</taxon>
        <taxon>Triatominae</taxon>
        <taxon>Rhodnius</taxon>
    </lineage>
</organism>
<protein>
    <submittedName>
        <fullName evidence="1">Ig-like domain-containing protein</fullName>
    </submittedName>
</protein>
<sequence>MSKLFRKHIYQYKLGTSSLHSVEWYKDGRHFYTFIPKLKPQVKFFPLENIQFDISESDMHRAALNNVTSEYSGNYKCEVFIENQKNFTVQRVNLTVFAYPDRDPIIQFKKHNYNSVEEIAANCTSGRTIPPSTLFWFINGVKIDKKLVIKEEIKAIGRFFRTLSTIKFTVEKDSDKLVLGCVARIFNSLPVTRTSAFIPTGKSLQSHSEKLLHGSVHFLLNGISGSKAFHTDFTRIT</sequence>
<dbReference type="InterPro" id="IPR013783">
    <property type="entry name" value="Ig-like_fold"/>
</dbReference>
<dbReference type="Gene3D" id="2.60.40.10">
    <property type="entry name" value="Immunoglobulins"/>
    <property type="match status" value="2"/>
</dbReference>
<keyword evidence="2" id="KW-1185">Reference proteome</keyword>
<dbReference type="PROSITE" id="PS50835">
    <property type="entry name" value="IG_LIKE"/>
    <property type="match status" value="1"/>
</dbReference>
<dbReference type="InterPro" id="IPR007110">
    <property type="entry name" value="Ig-like_dom"/>
</dbReference>
<evidence type="ECO:0000313" key="2">
    <source>
        <dbReference type="Proteomes" id="UP000015103"/>
    </source>
</evidence>
<dbReference type="Proteomes" id="UP000015103">
    <property type="component" value="Unassembled WGS sequence"/>
</dbReference>
<dbReference type="InParanoid" id="T1I282"/>
<dbReference type="HOGENOM" id="CLU_1171937_0_0_1"/>
<dbReference type="InterPro" id="IPR036179">
    <property type="entry name" value="Ig-like_dom_sf"/>
</dbReference>
<dbReference type="EMBL" id="ACPB03001323">
    <property type="status" value="NOT_ANNOTATED_CDS"/>
    <property type="molecule type" value="Genomic_DNA"/>
</dbReference>
<name>T1I282_RHOPR</name>
<dbReference type="VEuPathDB" id="VectorBase:RPRC010402"/>
<accession>T1I282</accession>
<dbReference type="STRING" id="13249.T1I282"/>
<dbReference type="PANTHER" id="PTHR21261">
    <property type="entry name" value="BEAT PROTEIN"/>
    <property type="match status" value="1"/>
</dbReference>
<dbReference type="AlphaFoldDB" id="T1I282"/>
<proteinExistence type="predicted"/>
<evidence type="ECO:0000313" key="1">
    <source>
        <dbReference type="EnsemblMetazoa" id="RPRC010402-PA"/>
    </source>
</evidence>
<reference evidence="1" key="1">
    <citation type="submission" date="2015-05" db="UniProtKB">
        <authorList>
            <consortium name="EnsemblMetazoa"/>
        </authorList>
    </citation>
    <scope>IDENTIFICATION</scope>
</reference>
<dbReference type="PANTHER" id="PTHR21261:SF15">
    <property type="entry name" value="BEATEN PATH IIIA, ISOFORM D-RELATED"/>
    <property type="match status" value="1"/>
</dbReference>
<dbReference type="OMA" id="YIFANCT"/>